<reference evidence="8 11" key="1">
    <citation type="submission" date="2014-06" db="EMBL/GenBank/DDBJ databases">
        <title>Genomes of Alteromonas australica, a world apart.</title>
        <authorList>
            <person name="Gonzaga A."/>
            <person name="Lopez-Perez M."/>
            <person name="Rodriguez-Valera F."/>
        </authorList>
    </citation>
    <scope>NUCLEOTIDE SEQUENCE [LARGE SCALE GENOMIC DNA]</scope>
    <source>
        <strain evidence="8 11">H 17</strain>
    </source>
</reference>
<evidence type="ECO:0000256" key="2">
    <source>
        <dbReference type="ARBA" id="ARBA00023136"/>
    </source>
</evidence>
<dbReference type="Pfam" id="PF06804">
    <property type="entry name" value="Lipoprotein_18"/>
    <property type="match status" value="1"/>
</dbReference>
<evidence type="ECO:0000313" key="12">
    <source>
        <dbReference type="Proteomes" id="UP000263517"/>
    </source>
</evidence>
<evidence type="ECO:0000313" key="8">
    <source>
        <dbReference type="EMBL" id="AIF99093.1"/>
    </source>
</evidence>
<dbReference type="InterPro" id="IPR010653">
    <property type="entry name" value="NlpB/DapX"/>
</dbReference>
<dbReference type="EMBL" id="DNAN01000447">
    <property type="protein sequence ID" value="HAW76547.1"/>
    <property type="molecule type" value="Genomic_DNA"/>
</dbReference>
<evidence type="ECO:0000256" key="1">
    <source>
        <dbReference type="ARBA" id="ARBA00022729"/>
    </source>
</evidence>
<dbReference type="Gene3D" id="3.30.530.50">
    <property type="match status" value="1"/>
</dbReference>
<organism evidence="8 11">
    <name type="scientific">Alteromonas australica</name>
    <dbReference type="NCBI Taxonomy" id="589873"/>
    <lineage>
        <taxon>Bacteria</taxon>
        <taxon>Pseudomonadati</taxon>
        <taxon>Pseudomonadota</taxon>
        <taxon>Gammaproteobacteria</taxon>
        <taxon>Alteromonadales</taxon>
        <taxon>Alteromonadaceae</taxon>
        <taxon>Alteromonas/Salinimonas group</taxon>
        <taxon>Alteromonas</taxon>
    </lineage>
</organism>
<evidence type="ECO:0000256" key="6">
    <source>
        <dbReference type="HAMAP-Rule" id="MF_00924"/>
    </source>
</evidence>
<dbReference type="EMBL" id="CP008849">
    <property type="protein sequence ID" value="AIF99093.1"/>
    <property type="molecule type" value="Genomic_DNA"/>
</dbReference>
<dbReference type="RefSeq" id="WP_044057226.1">
    <property type="nucleotide sequence ID" value="NZ_CAJXAX010000014.1"/>
</dbReference>
<comment type="subcellular location">
    <subcellularLocation>
        <location evidence="6">Cell outer membrane</location>
        <topology evidence="6">Lipid-anchor</topology>
    </subcellularLocation>
</comment>
<comment type="subunit">
    <text evidence="6">Part of the Bam complex.</text>
</comment>
<dbReference type="GO" id="GO:0051205">
    <property type="term" value="P:protein insertion into membrane"/>
    <property type="evidence" value="ECO:0007669"/>
    <property type="project" value="UniProtKB-UniRule"/>
</dbReference>
<dbReference type="Gene3D" id="3.30.310.170">
    <property type="entry name" value="Outer membrane protein assembly factor BamC"/>
    <property type="match status" value="1"/>
</dbReference>
<evidence type="ECO:0000256" key="3">
    <source>
        <dbReference type="ARBA" id="ARBA00023139"/>
    </source>
</evidence>
<dbReference type="GO" id="GO:0043165">
    <property type="term" value="P:Gram-negative-bacterium-type cell outer membrane assembly"/>
    <property type="evidence" value="ECO:0007669"/>
    <property type="project" value="UniProtKB-UniRule"/>
</dbReference>
<dbReference type="AlphaFoldDB" id="A0A075NZX8"/>
<dbReference type="HAMAP" id="MF_00924">
    <property type="entry name" value="OM_assembly_BamC"/>
    <property type="match status" value="1"/>
</dbReference>
<keyword evidence="11" id="KW-1185">Reference proteome</keyword>
<keyword evidence="3 6" id="KW-0564">Palmitate</keyword>
<dbReference type="PATRIC" id="fig|589873.4.peg.2421"/>
<dbReference type="OrthoDB" id="5598420at2"/>
<dbReference type="InterPro" id="IPR042268">
    <property type="entry name" value="BamC_C"/>
</dbReference>
<keyword evidence="5 6" id="KW-0449">Lipoprotein</keyword>
<dbReference type="GeneID" id="78255354"/>
<reference evidence="12 13" key="2">
    <citation type="journal article" date="2018" name="Nat. Biotechnol.">
        <title>A standardized bacterial taxonomy based on genome phylogeny substantially revises the tree of life.</title>
        <authorList>
            <person name="Parks D.H."/>
            <person name="Chuvochina M."/>
            <person name="Waite D.W."/>
            <person name="Rinke C."/>
            <person name="Skarshewski A."/>
            <person name="Chaumeil P.A."/>
            <person name="Hugenholtz P."/>
        </authorList>
    </citation>
    <scope>NUCLEOTIDE SEQUENCE [LARGE SCALE GENOMIC DNA]</scope>
    <source>
        <strain evidence="10">UBA11621</strain>
        <strain evidence="9">UBA11978</strain>
    </source>
</reference>
<dbReference type="eggNOG" id="COG3317">
    <property type="taxonomic scope" value="Bacteria"/>
</dbReference>
<gene>
    <name evidence="6" type="primary">bamC</name>
    <name evidence="9" type="ORF">DCW74_12540</name>
    <name evidence="10" type="ORF">DEB45_10455</name>
    <name evidence="8" type="ORF">EP13_10600</name>
</gene>
<keyword evidence="1 6" id="KW-0732">Signal</keyword>
<dbReference type="Proteomes" id="UP000056090">
    <property type="component" value="Chromosome"/>
</dbReference>
<keyword evidence="4 6" id="KW-0998">Cell outer membrane</keyword>
<sequence length="367" mass="41173">MKRTLALASSLAVVALAGCSSQIDRKTASGSYEYLKTEETKKLSVPSDLDTPAFSREFALPEVSKDADTSLVGKNLIVQSPALVLPLVTGSHVEEGQHTATIWFDQVDDSQPLDQAIWNSLLSFLDQQGIGVDSFDPDNKVLITDWMIITKELDSPWYSWTSTESQIGRRFEFNLDVKPHGRSAALSVDLKDYMETVGDDVKDEITSLQERREEVDVLNQVVGHYEYQVQLEETRRIARIRQGLETEMGFNDDGDAAYVVSSQYDVVWPRTLLVLRKLGFDVKDLDKSTGLLFVTYNGGDGSWWDGLFSSNQELLEKGDYRLKVKAAGENRTSITFMDNESQPFEANQVSDLYSTFAEVMSEDNLDI</sequence>
<evidence type="ECO:0000313" key="11">
    <source>
        <dbReference type="Proteomes" id="UP000056090"/>
    </source>
</evidence>
<protein>
    <recommendedName>
        <fullName evidence="6">Outer membrane protein assembly factor BamC</fullName>
    </recommendedName>
</protein>
<evidence type="ECO:0000313" key="10">
    <source>
        <dbReference type="EMBL" id="HBU51670.1"/>
    </source>
</evidence>
<feature type="chain" id="PRO_5034801996" description="Outer membrane protein assembly factor BamC" evidence="7">
    <location>
        <begin position="18"/>
        <end position="367"/>
    </location>
</feature>
<evidence type="ECO:0000256" key="7">
    <source>
        <dbReference type="SAM" id="SignalP"/>
    </source>
</evidence>
<accession>A0A075NZX8</accession>
<dbReference type="Proteomes" id="UP000264779">
    <property type="component" value="Unassembled WGS sequence"/>
</dbReference>
<keyword evidence="2 6" id="KW-0472">Membrane</keyword>
<evidence type="ECO:0000256" key="4">
    <source>
        <dbReference type="ARBA" id="ARBA00023237"/>
    </source>
</evidence>
<dbReference type="InterPro" id="IPR014524">
    <property type="entry name" value="BamC"/>
</dbReference>
<evidence type="ECO:0000313" key="9">
    <source>
        <dbReference type="EMBL" id="HAW76547.1"/>
    </source>
</evidence>
<dbReference type="KEGG" id="aal:EP13_10600"/>
<dbReference type="KEGG" id="aaus:EP12_11250"/>
<comment type="function">
    <text evidence="6">Part of the outer membrane protein assembly complex, which is involved in assembly and insertion of beta-barrel proteins into the outer membrane.</text>
</comment>
<dbReference type="PROSITE" id="PS51257">
    <property type="entry name" value="PROKAR_LIPOPROTEIN"/>
    <property type="match status" value="1"/>
</dbReference>
<evidence type="ECO:0000313" key="13">
    <source>
        <dbReference type="Proteomes" id="UP000264779"/>
    </source>
</evidence>
<feature type="signal peptide" evidence="7">
    <location>
        <begin position="1"/>
        <end position="17"/>
    </location>
</feature>
<name>A0A075NZX8_9ALTE</name>
<proteinExistence type="inferred from homology"/>
<dbReference type="GO" id="GO:0009279">
    <property type="term" value="C:cell outer membrane"/>
    <property type="evidence" value="ECO:0007669"/>
    <property type="project" value="UniProtKB-SubCell"/>
</dbReference>
<evidence type="ECO:0000256" key="5">
    <source>
        <dbReference type="ARBA" id="ARBA00023288"/>
    </source>
</evidence>
<comment type="similarity">
    <text evidence="6">Belongs to the BamC family.</text>
</comment>
<dbReference type="EMBL" id="DONK01000153">
    <property type="protein sequence ID" value="HBU51670.1"/>
    <property type="molecule type" value="Genomic_DNA"/>
</dbReference>
<dbReference type="STRING" id="589873.EP12_11250"/>
<dbReference type="Proteomes" id="UP000263517">
    <property type="component" value="Unassembled WGS sequence"/>
</dbReference>